<dbReference type="PANTHER" id="PTHR12147">
    <property type="entry name" value="METALLOPEPTIDASE M28 FAMILY MEMBER"/>
    <property type="match status" value="1"/>
</dbReference>
<comment type="caution">
    <text evidence="11">The sequence shown here is derived from an EMBL/GenBank/DDBJ whole genome shotgun (WGS) entry which is preliminary data.</text>
</comment>
<organism evidence="11 12">
    <name type="scientific">Folsomia candida</name>
    <name type="common">Springtail</name>
    <dbReference type="NCBI Taxonomy" id="158441"/>
    <lineage>
        <taxon>Eukaryota</taxon>
        <taxon>Metazoa</taxon>
        <taxon>Ecdysozoa</taxon>
        <taxon>Arthropoda</taxon>
        <taxon>Hexapoda</taxon>
        <taxon>Collembola</taxon>
        <taxon>Entomobryomorpha</taxon>
        <taxon>Isotomoidea</taxon>
        <taxon>Isotomidae</taxon>
        <taxon>Proisotominae</taxon>
        <taxon>Folsomia</taxon>
    </lineage>
</organism>
<dbReference type="Pfam" id="PF04389">
    <property type="entry name" value="Peptidase_M28"/>
    <property type="match status" value="1"/>
</dbReference>
<dbReference type="PANTHER" id="PTHR12147:SF56">
    <property type="entry name" value="AMINOPEPTIDASE YDR415C-RELATED"/>
    <property type="match status" value="1"/>
</dbReference>
<evidence type="ECO:0000259" key="10">
    <source>
        <dbReference type="Pfam" id="PF04389"/>
    </source>
</evidence>
<accession>A0A226DPM8</accession>
<comment type="similarity">
    <text evidence="8">Belongs to the peptidase M28 family. M28E subfamily.</text>
</comment>
<feature type="chain" id="PRO_5013121634" evidence="9">
    <location>
        <begin position="19"/>
        <end position="361"/>
    </location>
</feature>
<reference evidence="11 12" key="1">
    <citation type="submission" date="2015-12" db="EMBL/GenBank/DDBJ databases">
        <title>The genome of Folsomia candida.</title>
        <authorList>
            <person name="Faddeeva A."/>
            <person name="Derks M.F."/>
            <person name="Anvar Y."/>
            <person name="Smit S."/>
            <person name="Van Straalen N."/>
            <person name="Roelofs D."/>
        </authorList>
    </citation>
    <scope>NUCLEOTIDE SEQUENCE [LARGE SCALE GENOMIC DNA]</scope>
    <source>
        <strain evidence="11 12">VU population</strain>
        <tissue evidence="11">Whole body</tissue>
    </source>
</reference>
<dbReference type="InterPro" id="IPR045175">
    <property type="entry name" value="M28_fam"/>
</dbReference>
<dbReference type="GO" id="GO:0046872">
    <property type="term" value="F:metal ion binding"/>
    <property type="evidence" value="ECO:0007669"/>
    <property type="project" value="UniProtKB-KW"/>
</dbReference>
<comment type="cofactor">
    <cofactor evidence="1">
        <name>Zn(2+)</name>
        <dbReference type="ChEBI" id="CHEBI:29105"/>
    </cofactor>
</comment>
<protein>
    <submittedName>
        <fullName evidence="11">Putative leucine aminopeptidase 1</fullName>
    </submittedName>
</protein>
<keyword evidence="2 11" id="KW-0031">Aminopeptidase</keyword>
<evidence type="ECO:0000256" key="2">
    <source>
        <dbReference type="ARBA" id="ARBA00022438"/>
    </source>
</evidence>
<dbReference type="EMBL" id="LNIX01000013">
    <property type="protein sequence ID" value="OXA47472.1"/>
    <property type="molecule type" value="Genomic_DNA"/>
</dbReference>
<dbReference type="GO" id="GO:0004177">
    <property type="term" value="F:aminopeptidase activity"/>
    <property type="evidence" value="ECO:0007669"/>
    <property type="project" value="UniProtKB-KW"/>
</dbReference>
<keyword evidence="12" id="KW-1185">Reference proteome</keyword>
<proteinExistence type="inferred from homology"/>
<evidence type="ECO:0000256" key="8">
    <source>
        <dbReference type="ARBA" id="ARBA00043962"/>
    </source>
</evidence>
<keyword evidence="3" id="KW-0645">Protease</keyword>
<dbReference type="GO" id="GO:0006508">
    <property type="term" value="P:proteolysis"/>
    <property type="evidence" value="ECO:0007669"/>
    <property type="project" value="UniProtKB-KW"/>
</dbReference>
<feature type="signal peptide" evidence="9">
    <location>
        <begin position="1"/>
        <end position="18"/>
    </location>
</feature>
<evidence type="ECO:0000256" key="3">
    <source>
        <dbReference type="ARBA" id="ARBA00022670"/>
    </source>
</evidence>
<dbReference type="InterPro" id="IPR007484">
    <property type="entry name" value="Peptidase_M28"/>
</dbReference>
<name>A0A226DPM8_FOLCA</name>
<keyword evidence="5 9" id="KW-0732">Signal</keyword>
<evidence type="ECO:0000256" key="1">
    <source>
        <dbReference type="ARBA" id="ARBA00001947"/>
    </source>
</evidence>
<evidence type="ECO:0000313" key="12">
    <source>
        <dbReference type="Proteomes" id="UP000198287"/>
    </source>
</evidence>
<sequence length="361" mass="39829">MLAIKFALLVCLGVFVAGRPSEEKRLIKVSEDQDAVWMSEEEIFILIEKKTHFMDVTGRNFPAEKPIVANALPTTIRFQDFVTPILSGINIPRMEAFVDAFDDFPNRYYNNQNGVTSSDWLFVQVEEAIASSGYQGVTSVNKVLHSWPQNSVIAKIEGSDPTLKSEVLIFGAHQDTINSRNPSAGIAPGSDDNASGSVTLLESLRVLLAAGVVPKRSIEFQWYAAEEVGLRGSGDIAQAYSNQQVNVIGMVNFDVVGYRAGQNEIGLLTDYTNPTLTSFLKLVIDEYCTYRWVNDYCGYACSDHASFHAYNFPASSPSEFPLNPYMHTTTDTTDRMSFEQVAEFVKLTIAAAIEIAEPTGV</sequence>
<keyword evidence="4" id="KW-0479">Metal-binding</keyword>
<keyword evidence="6" id="KW-0378">Hydrolase</keyword>
<dbReference type="AlphaFoldDB" id="A0A226DPM8"/>
<dbReference type="OrthoDB" id="76293at2759"/>
<evidence type="ECO:0000256" key="7">
    <source>
        <dbReference type="ARBA" id="ARBA00022833"/>
    </source>
</evidence>
<evidence type="ECO:0000256" key="5">
    <source>
        <dbReference type="ARBA" id="ARBA00022729"/>
    </source>
</evidence>
<keyword evidence="7" id="KW-0862">Zinc</keyword>
<evidence type="ECO:0000256" key="6">
    <source>
        <dbReference type="ARBA" id="ARBA00022801"/>
    </source>
</evidence>
<dbReference type="Gene3D" id="3.40.630.10">
    <property type="entry name" value="Zn peptidases"/>
    <property type="match status" value="1"/>
</dbReference>
<evidence type="ECO:0000256" key="9">
    <source>
        <dbReference type="SAM" id="SignalP"/>
    </source>
</evidence>
<feature type="domain" description="Peptidase M28" evidence="10">
    <location>
        <begin position="152"/>
        <end position="349"/>
    </location>
</feature>
<dbReference type="Proteomes" id="UP000198287">
    <property type="component" value="Unassembled WGS sequence"/>
</dbReference>
<evidence type="ECO:0000313" key="11">
    <source>
        <dbReference type="EMBL" id="OXA47472.1"/>
    </source>
</evidence>
<dbReference type="SUPFAM" id="SSF53187">
    <property type="entry name" value="Zn-dependent exopeptidases"/>
    <property type="match status" value="1"/>
</dbReference>
<gene>
    <name evidence="11" type="ORF">Fcan01_17790</name>
</gene>
<evidence type="ECO:0000256" key="4">
    <source>
        <dbReference type="ARBA" id="ARBA00022723"/>
    </source>
</evidence>
<dbReference type="GO" id="GO:0008235">
    <property type="term" value="F:metalloexopeptidase activity"/>
    <property type="evidence" value="ECO:0007669"/>
    <property type="project" value="InterPro"/>
</dbReference>